<dbReference type="OrthoDB" id="414698at2759"/>
<dbReference type="EMBL" id="JAEHOD010000025">
    <property type="protein sequence ID" value="KAG2446703.1"/>
    <property type="molecule type" value="Genomic_DNA"/>
</dbReference>
<protein>
    <recommendedName>
        <fullName evidence="2">Serine hydrolase domain-containing protein</fullName>
    </recommendedName>
</protein>
<dbReference type="Proteomes" id="UP000613740">
    <property type="component" value="Unassembled WGS sequence"/>
</dbReference>
<evidence type="ECO:0000313" key="4">
    <source>
        <dbReference type="Proteomes" id="UP000613740"/>
    </source>
</evidence>
<dbReference type="PANTHER" id="PTHR48070:SF6">
    <property type="entry name" value="ESTERASE OVCA2"/>
    <property type="match status" value="1"/>
</dbReference>
<accession>A0A835WG47</accession>
<evidence type="ECO:0000256" key="1">
    <source>
        <dbReference type="ARBA" id="ARBA00022801"/>
    </source>
</evidence>
<evidence type="ECO:0000259" key="2">
    <source>
        <dbReference type="Pfam" id="PF03959"/>
    </source>
</evidence>
<keyword evidence="1" id="KW-0378">Hydrolase</keyword>
<evidence type="ECO:0000313" key="3">
    <source>
        <dbReference type="EMBL" id="KAG2446703.1"/>
    </source>
</evidence>
<dbReference type="InterPro" id="IPR005645">
    <property type="entry name" value="FSH-like_dom"/>
</dbReference>
<sequence length="284" mass="29919">MNSRPRLLAFHGWRTSATILQQQLQLSSLDITVGDLVDITYLNGPHAAKGPPTPDVARFFSPPFVEFWDAVTDPATGVVTYAGAEESLAAVETELRAAAAVGQPVSALLGFSQGAALAALVLALQERGLRFQDLPPLRCAVLISGSLVRDPAWAAVYNMNSAKSASAGDGSAEVGGSSSTITITSSCGGAASETTASALPETSHARHTPGAGGLLRRPTCHFIGAADPMRSRSEQLASRYQEPIVLHHQQGHVVPRLPADAKEQLRTFLQQHLHDCGGTWQGAR</sequence>
<dbReference type="InterPro" id="IPR029058">
    <property type="entry name" value="AB_hydrolase_fold"/>
</dbReference>
<proteinExistence type="predicted"/>
<dbReference type="Pfam" id="PF03959">
    <property type="entry name" value="FSH1"/>
    <property type="match status" value="1"/>
</dbReference>
<keyword evidence="4" id="KW-1185">Reference proteome</keyword>
<dbReference type="AlphaFoldDB" id="A0A835WG47"/>
<dbReference type="InterPro" id="IPR050593">
    <property type="entry name" value="LovG"/>
</dbReference>
<organism evidence="3 4">
    <name type="scientific">Chlamydomonas schloesseri</name>
    <dbReference type="NCBI Taxonomy" id="2026947"/>
    <lineage>
        <taxon>Eukaryota</taxon>
        <taxon>Viridiplantae</taxon>
        <taxon>Chlorophyta</taxon>
        <taxon>core chlorophytes</taxon>
        <taxon>Chlorophyceae</taxon>
        <taxon>CS clade</taxon>
        <taxon>Chlamydomonadales</taxon>
        <taxon>Chlamydomonadaceae</taxon>
        <taxon>Chlamydomonas</taxon>
    </lineage>
</organism>
<dbReference type="GO" id="GO:0016787">
    <property type="term" value="F:hydrolase activity"/>
    <property type="evidence" value="ECO:0007669"/>
    <property type="project" value="UniProtKB-KW"/>
</dbReference>
<comment type="caution">
    <text evidence="3">The sequence shown here is derived from an EMBL/GenBank/DDBJ whole genome shotgun (WGS) entry which is preliminary data.</text>
</comment>
<dbReference type="SUPFAM" id="SSF53474">
    <property type="entry name" value="alpha/beta-Hydrolases"/>
    <property type="match status" value="1"/>
</dbReference>
<dbReference type="PANTHER" id="PTHR48070">
    <property type="entry name" value="ESTERASE OVCA2"/>
    <property type="match status" value="1"/>
</dbReference>
<gene>
    <name evidence="3" type="ORF">HYH02_008268</name>
</gene>
<feature type="domain" description="Serine hydrolase" evidence="2">
    <location>
        <begin position="1"/>
        <end position="257"/>
    </location>
</feature>
<reference evidence="3" key="1">
    <citation type="journal article" date="2020" name="bioRxiv">
        <title>Comparative genomics of Chlamydomonas.</title>
        <authorList>
            <person name="Craig R.J."/>
            <person name="Hasan A.R."/>
            <person name="Ness R.W."/>
            <person name="Keightley P.D."/>
        </authorList>
    </citation>
    <scope>NUCLEOTIDE SEQUENCE</scope>
    <source>
        <strain evidence="3">CCAP 11/173</strain>
    </source>
</reference>
<name>A0A835WG47_9CHLO</name>
<dbReference type="GO" id="GO:0005634">
    <property type="term" value="C:nucleus"/>
    <property type="evidence" value="ECO:0007669"/>
    <property type="project" value="TreeGrafter"/>
</dbReference>
<dbReference type="Gene3D" id="3.40.50.1820">
    <property type="entry name" value="alpha/beta hydrolase"/>
    <property type="match status" value="1"/>
</dbReference>
<dbReference type="GO" id="GO:0005737">
    <property type="term" value="C:cytoplasm"/>
    <property type="evidence" value="ECO:0007669"/>
    <property type="project" value="TreeGrafter"/>
</dbReference>